<keyword evidence="1" id="KW-1003">Cell membrane</keyword>
<dbReference type="PANTHER" id="PTHR33383:SF1">
    <property type="entry name" value="MEMBRANE PROTEIN INSERTION EFFICIENCY FACTOR-RELATED"/>
    <property type="match status" value="1"/>
</dbReference>
<dbReference type="NCBIfam" id="TIGR00278">
    <property type="entry name" value="membrane protein insertion efficiency factor YidD"/>
    <property type="match status" value="1"/>
</dbReference>
<dbReference type="GO" id="GO:0005886">
    <property type="term" value="C:plasma membrane"/>
    <property type="evidence" value="ECO:0007669"/>
    <property type="project" value="UniProtKB-SubCell"/>
</dbReference>
<dbReference type="AlphaFoldDB" id="A0A9J6ZR95"/>
<dbReference type="RefSeq" id="WP_250723868.1">
    <property type="nucleotide sequence ID" value="NZ_CP098400.1"/>
</dbReference>
<reference evidence="2" key="2">
    <citation type="submission" date="2022-06" db="EMBL/GenBank/DDBJ databases">
        <title>Xiashengella guii gen. nov. sp. nov., a bacterium isolated form anaerobic digestion tank.</title>
        <authorList>
            <person name="Huang H."/>
        </authorList>
    </citation>
    <scope>NUCLEOTIDE SEQUENCE</scope>
    <source>
        <strain evidence="2">Ai-910</strain>
    </source>
</reference>
<comment type="similarity">
    <text evidence="1">Belongs to the UPF0161 family.</text>
</comment>
<keyword evidence="1" id="KW-0472">Membrane</keyword>
<evidence type="ECO:0000256" key="1">
    <source>
        <dbReference type="HAMAP-Rule" id="MF_00386"/>
    </source>
</evidence>
<evidence type="ECO:0000313" key="3">
    <source>
        <dbReference type="Proteomes" id="UP001056426"/>
    </source>
</evidence>
<name>A0A9J6ZR95_9BACT</name>
<dbReference type="Proteomes" id="UP001056426">
    <property type="component" value="Chromosome"/>
</dbReference>
<dbReference type="SMART" id="SM01234">
    <property type="entry name" value="Haemolytic"/>
    <property type="match status" value="1"/>
</dbReference>
<gene>
    <name evidence="2" type="primary">yidD</name>
    <name evidence="2" type="ORF">M9189_00150</name>
</gene>
<organism evidence="2 3">
    <name type="scientific">Xiashengella succiniciproducens</name>
    <dbReference type="NCBI Taxonomy" id="2949635"/>
    <lineage>
        <taxon>Bacteria</taxon>
        <taxon>Pseudomonadati</taxon>
        <taxon>Bacteroidota</taxon>
        <taxon>Bacteroidia</taxon>
        <taxon>Marinilabiliales</taxon>
        <taxon>Marinilabiliaceae</taxon>
        <taxon>Xiashengella</taxon>
    </lineage>
</organism>
<dbReference type="Pfam" id="PF01809">
    <property type="entry name" value="YidD"/>
    <property type="match status" value="1"/>
</dbReference>
<dbReference type="PANTHER" id="PTHR33383">
    <property type="entry name" value="MEMBRANE PROTEIN INSERTION EFFICIENCY FACTOR-RELATED"/>
    <property type="match status" value="1"/>
</dbReference>
<reference evidence="2" key="1">
    <citation type="submission" date="2022-05" db="EMBL/GenBank/DDBJ databases">
        <authorList>
            <person name="Sun X."/>
        </authorList>
    </citation>
    <scope>NUCLEOTIDE SEQUENCE</scope>
    <source>
        <strain evidence="2">Ai-910</strain>
    </source>
</reference>
<comment type="subcellular location">
    <subcellularLocation>
        <location evidence="1">Cell membrane</location>
        <topology evidence="1">Peripheral membrane protein</topology>
        <orientation evidence="1">Cytoplasmic side</orientation>
    </subcellularLocation>
</comment>
<sequence length="76" mass="8773">MKYIRSFLIFILLIPIRLYKYFISPMIGPSCRYTPTCSQYAVEALKKHGPIKGLYLTIKRILSCHPWGGHGYDPVP</sequence>
<dbReference type="KEGG" id="alkq:M9189_00150"/>
<accession>A0A9J6ZR95</accession>
<protein>
    <recommendedName>
        <fullName evidence="1">Putative membrane protein insertion efficiency factor</fullName>
    </recommendedName>
</protein>
<proteinExistence type="inferred from homology"/>
<dbReference type="HAMAP" id="MF_00386">
    <property type="entry name" value="UPF0161_YidD"/>
    <property type="match status" value="1"/>
</dbReference>
<keyword evidence="3" id="KW-1185">Reference proteome</keyword>
<dbReference type="InterPro" id="IPR002696">
    <property type="entry name" value="Membr_insert_effic_factor_YidD"/>
</dbReference>
<dbReference type="EMBL" id="CP098400">
    <property type="protein sequence ID" value="URW79768.1"/>
    <property type="molecule type" value="Genomic_DNA"/>
</dbReference>
<evidence type="ECO:0000313" key="2">
    <source>
        <dbReference type="EMBL" id="URW79768.1"/>
    </source>
</evidence>
<comment type="function">
    <text evidence="1">Could be involved in insertion of integral membrane proteins into the membrane.</text>
</comment>